<sequence length="257" mass="28330">MRLLRHAGKVAREWPVRLLFPPTCLGCHDLVTSPGALCPECWPHTRFLERPWCPVMGTPFDHDMGPDFLSGEAIADPPPFRRARAAVVYSGVARRMVQGLKFADRTDLAPWMARWMLRAAAELVADADIVVPVPLHRRRFFSRRFNQSAELARALVRLTDLGYAPEALVRQRVTRQQVGLGAREREANVRGAFTVPPEKKAVVEGRSVILVDDVYTTGATAKAATRALLRAGASAVDVLTFARVLPGDFACGDPAII</sequence>
<dbReference type="InterPro" id="IPR051910">
    <property type="entry name" value="ComF/GntX_DNA_util-trans"/>
</dbReference>
<name>A0A9X2X4N2_9HYPH</name>
<evidence type="ECO:0000313" key="5">
    <source>
        <dbReference type="Proteomes" id="UP001149009"/>
    </source>
</evidence>
<dbReference type="Pfam" id="PF00156">
    <property type="entry name" value="Pribosyltran"/>
    <property type="match status" value="1"/>
</dbReference>
<comment type="caution">
    <text evidence="4">The sequence shown here is derived from an EMBL/GenBank/DDBJ whole genome shotgun (WGS) entry which is preliminary data.</text>
</comment>
<dbReference type="RefSeq" id="WP_261513381.1">
    <property type="nucleotide sequence ID" value="NZ_JAODNV010000001.1"/>
</dbReference>
<feature type="domain" description="Phosphoribosyltransferase" evidence="2">
    <location>
        <begin position="197"/>
        <end position="242"/>
    </location>
</feature>
<dbReference type="SUPFAM" id="SSF53271">
    <property type="entry name" value="PRTase-like"/>
    <property type="match status" value="1"/>
</dbReference>
<dbReference type="Proteomes" id="UP001149009">
    <property type="component" value="Unassembled WGS sequence"/>
</dbReference>
<evidence type="ECO:0000256" key="1">
    <source>
        <dbReference type="ARBA" id="ARBA00008007"/>
    </source>
</evidence>
<reference evidence="4" key="1">
    <citation type="submission" date="2022-08" db="EMBL/GenBank/DDBJ databases">
        <title>Chelativorans sichuanense sp. nov., a paraffin oil-degrading bacterium isolated from a mixture of oil-based drill cuttings and paddy soil.</title>
        <authorList>
            <person name="Yu J."/>
            <person name="Liu H."/>
            <person name="Chen Q."/>
        </authorList>
    </citation>
    <scope>NUCLEOTIDE SEQUENCE</scope>
    <source>
        <strain evidence="4">SCAU 2101</strain>
    </source>
</reference>
<dbReference type="PANTHER" id="PTHR47505">
    <property type="entry name" value="DNA UTILIZATION PROTEIN YHGH"/>
    <property type="match status" value="1"/>
</dbReference>
<gene>
    <name evidence="4" type="ORF">NYR54_00445</name>
</gene>
<protein>
    <submittedName>
        <fullName evidence="4">ComF family protein</fullName>
    </submittedName>
</protein>
<evidence type="ECO:0000259" key="3">
    <source>
        <dbReference type="Pfam" id="PF18912"/>
    </source>
</evidence>
<evidence type="ECO:0000259" key="2">
    <source>
        <dbReference type="Pfam" id="PF00156"/>
    </source>
</evidence>
<dbReference type="InterPro" id="IPR044005">
    <property type="entry name" value="DZR_2"/>
</dbReference>
<evidence type="ECO:0000313" key="4">
    <source>
        <dbReference type="EMBL" id="MCT8988767.1"/>
    </source>
</evidence>
<dbReference type="InterPro" id="IPR029057">
    <property type="entry name" value="PRTase-like"/>
</dbReference>
<dbReference type="PANTHER" id="PTHR47505:SF1">
    <property type="entry name" value="DNA UTILIZATION PROTEIN YHGH"/>
    <property type="match status" value="1"/>
</dbReference>
<dbReference type="InterPro" id="IPR000836">
    <property type="entry name" value="PRTase_dom"/>
</dbReference>
<feature type="domain" description="Double zinc ribbon" evidence="3">
    <location>
        <begin position="17"/>
        <end position="63"/>
    </location>
</feature>
<dbReference type="Pfam" id="PF18912">
    <property type="entry name" value="DZR_2"/>
    <property type="match status" value="1"/>
</dbReference>
<dbReference type="EMBL" id="JAODNV010000001">
    <property type="protein sequence ID" value="MCT8988767.1"/>
    <property type="molecule type" value="Genomic_DNA"/>
</dbReference>
<dbReference type="AlphaFoldDB" id="A0A9X2X4N2"/>
<keyword evidence="5" id="KW-1185">Reference proteome</keyword>
<accession>A0A9X2X4N2</accession>
<comment type="similarity">
    <text evidence="1">Belongs to the ComF/GntX family.</text>
</comment>
<organism evidence="4 5">
    <name type="scientific">Chelativorans petroleitrophicus</name>
    <dbReference type="NCBI Taxonomy" id="2975484"/>
    <lineage>
        <taxon>Bacteria</taxon>
        <taxon>Pseudomonadati</taxon>
        <taxon>Pseudomonadota</taxon>
        <taxon>Alphaproteobacteria</taxon>
        <taxon>Hyphomicrobiales</taxon>
        <taxon>Phyllobacteriaceae</taxon>
        <taxon>Chelativorans</taxon>
    </lineage>
</organism>
<proteinExistence type="inferred from homology"/>
<dbReference type="Gene3D" id="3.40.50.2020">
    <property type="match status" value="1"/>
</dbReference>